<keyword evidence="2" id="KW-1185">Reference proteome</keyword>
<proteinExistence type="predicted"/>
<dbReference type="RefSeq" id="WP_208833024.1">
    <property type="nucleotide sequence ID" value="NZ_CP072110.1"/>
</dbReference>
<evidence type="ECO:0000313" key="2">
    <source>
        <dbReference type="Proteomes" id="UP000682739"/>
    </source>
</evidence>
<gene>
    <name evidence="1" type="ORF">J1N51_05950</name>
</gene>
<dbReference type="KEGG" id="psym:J1N51_05950"/>
<accession>A0A975DE31</accession>
<evidence type="ECO:0000313" key="1">
    <source>
        <dbReference type="EMBL" id="QTH64989.1"/>
    </source>
</evidence>
<protein>
    <submittedName>
        <fullName evidence="1">Uncharacterized protein</fullName>
    </submittedName>
</protein>
<organism evidence="1 2">
    <name type="scientific">Psychrosphaera ytuae</name>
    <dbReference type="NCBI Taxonomy" id="2820710"/>
    <lineage>
        <taxon>Bacteria</taxon>
        <taxon>Pseudomonadati</taxon>
        <taxon>Pseudomonadota</taxon>
        <taxon>Gammaproteobacteria</taxon>
        <taxon>Alteromonadales</taxon>
        <taxon>Pseudoalteromonadaceae</taxon>
        <taxon>Psychrosphaera</taxon>
    </lineage>
</organism>
<name>A0A975DE31_9GAMM</name>
<dbReference type="AlphaFoldDB" id="A0A975DE31"/>
<sequence>MCDSISKYIVMMDQSKEQEVFTRDLFLPSLIFFQQNLRSKPGYQVNIAYEITADNLMTNEQIYNHFNNTYTLRNFGLGMFARGLEAQRQLQGVLSDYLNQD</sequence>
<dbReference type="Proteomes" id="UP000682739">
    <property type="component" value="Chromosome"/>
</dbReference>
<dbReference type="EMBL" id="CP072110">
    <property type="protein sequence ID" value="QTH64989.1"/>
    <property type="molecule type" value="Genomic_DNA"/>
</dbReference>
<reference evidence="1" key="1">
    <citation type="submission" date="2021-03" db="EMBL/GenBank/DDBJ databases">
        <title>Description of Psychrosphaera ytuae sp. nov. isolated from deep sea sediment of South China Sea.</title>
        <authorList>
            <person name="Zhang J."/>
            <person name="Xu X.-D."/>
        </authorList>
    </citation>
    <scope>NUCLEOTIDE SEQUENCE</scope>
    <source>
        <strain evidence="1">MTZ26</strain>
    </source>
</reference>